<dbReference type="Proteomes" id="UP000189674">
    <property type="component" value="Chromosome"/>
</dbReference>
<accession>A0A1U9NND9</accession>
<dbReference type="RefSeq" id="WP_146662881.1">
    <property type="nucleotide sequence ID" value="NZ_CP019791.1"/>
</dbReference>
<dbReference type="CDD" id="cd05233">
    <property type="entry name" value="SDR_c"/>
    <property type="match status" value="1"/>
</dbReference>
<dbReference type="SUPFAM" id="SSF51735">
    <property type="entry name" value="NAD(P)-binding Rossmann-fold domains"/>
    <property type="match status" value="1"/>
</dbReference>
<dbReference type="InterPro" id="IPR036291">
    <property type="entry name" value="NAD(P)-bd_dom_sf"/>
</dbReference>
<dbReference type="EMBL" id="CP019791">
    <property type="protein sequence ID" value="AQT69248.1"/>
    <property type="molecule type" value="Genomic_DNA"/>
</dbReference>
<dbReference type="PANTHER" id="PTHR43669:SF8">
    <property type="entry name" value="SHORT-CHAIN TYPE DEHYDROGENASE_REDUCTASE-RELATED"/>
    <property type="match status" value="1"/>
</dbReference>
<sequence>MIDRSQISEETPRTVYSDDLKDKVAIVTGAGSGIGKGLAVGLARAGAKVALVDLDEKAANEASEEINVEMPSADVMPVICNVAEEDSVADAYEKIMAKWDRLDALVNAAGIAPAGPLVDIDVKKWRLALEVNLTGYLLMAQAAARIMIDRERGGNIINISSKSGLQASKNNTPYNATKAGEIHMARGWALELGEYGIRVNSICPGNVFKGSKIWNPEYIKICAAKYKIKPEEVIPFYISRTALKREIIGQDIADSVVFLCSEKARVITGQTLVVDSGQVMVR</sequence>
<dbReference type="PANTHER" id="PTHR43669">
    <property type="entry name" value="5-KETO-D-GLUCONATE 5-REDUCTASE"/>
    <property type="match status" value="1"/>
</dbReference>
<dbReference type="STRING" id="1936003.STSP2_02437"/>
<dbReference type="GO" id="GO:0009010">
    <property type="term" value="F:sorbitol-6-phosphate 2-dehydrogenase activity"/>
    <property type="evidence" value="ECO:0007669"/>
    <property type="project" value="UniProtKB-EC"/>
</dbReference>
<proteinExistence type="inferred from homology"/>
<dbReference type="FunFam" id="3.40.50.720:FF:000084">
    <property type="entry name" value="Short-chain dehydrogenase reductase"/>
    <property type="match status" value="1"/>
</dbReference>
<protein>
    <submittedName>
        <fullName evidence="3">Sorbitol-6-phosphate 2-dehydrogenase</fullName>
        <ecNumber evidence="3">1.1.1.140</ecNumber>
    </submittedName>
</protein>
<reference evidence="4" key="1">
    <citation type="submission" date="2017-02" db="EMBL/GenBank/DDBJ databases">
        <title>Comparative genomics and description of representatives of a novel lineage of planctomycetes thriving in anoxic sediments.</title>
        <authorList>
            <person name="Spring S."/>
            <person name="Bunk B."/>
            <person name="Sproer C."/>
        </authorList>
    </citation>
    <scope>NUCLEOTIDE SEQUENCE [LARGE SCALE GENOMIC DNA]</scope>
    <source>
        <strain evidence="4">ST-NAGAB-D1</strain>
    </source>
</reference>
<evidence type="ECO:0000313" key="4">
    <source>
        <dbReference type="Proteomes" id="UP000189674"/>
    </source>
</evidence>
<dbReference type="Pfam" id="PF13561">
    <property type="entry name" value="adh_short_C2"/>
    <property type="match status" value="1"/>
</dbReference>
<dbReference type="Gene3D" id="3.40.50.720">
    <property type="entry name" value="NAD(P)-binding Rossmann-like Domain"/>
    <property type="match status" value="1"/>
</dbReference>
<evidence type="ECO:0000313" key="3">
    <source>
        <dbReference type="EMBL" id="AQT69248.1"/>
    </source>
</evidence>
<dbReference type="AlphaFoldDB" id="A0A1U9NND9"/>
<dbReference type="OrthoDB" id="286404at2"/>
<dbReference type="PRINTS" id="PR00080">
    <property type="entry name" value="SDRFAMILY"/>
</dbReference>
<organism evidence="3 4">
    <name type="scientific">Anaerohalosphaera lusitana</name>
    <dbReference type="NCBI Taxonomy" id="1936003"/>
    <lineage>
        <taxon>Bacteria</taxon>
        <taxon>Pseudomonadati</taxon>
        <taxon>Planctomycetota</taxon>
        <taxon>Phycisphaerae</taxon>
        <taxon>Sedimentisphaerales</taxon>
        <taxon>Anaerohalosphaeraceae</taxon>
        <taxon>Anaerohalosphaera</taxon>
    </lineage>
</organism>
<evidence type="ECO:0000256" key="1">
    <source>
        <dbReference type="ARBA" id="ARBA00006484"/>
    </source>
</evidence>
<dbReference type="EC" id="1.1.1.140" evidence="3"/>
<dbReference type="PRINTS" id="PR00081">
    <property type="entry name" value="GDHRDH"/>
</dbReference>
<name>A0A1U9NND9_9BACT</name>
<keyword evidence="2 3" id="KW-0560">Oxidoreductase</keyword>
<keyword evidence="4" id="KW-1185">Reference proteome</keyword>
<comment type="similarity">
    <text evidence="1">Belongs to the short-chain dehydrogenases/reductases (SDR) family.</text>
</comment>
<evidence type="ECO:0000256" key="2">
    <source>
        <dbReference type="ARBA" id="ARBA00023002"/>
    </source>
</evidence>
<dbReference type="InterPro" id="IPR002347">
    <property type="entry name" value="SDR_fam"/>
</dbReference>
<dbReference type="KEGG" id="alus:STSP2_02437"/>
<gene>
    <name evidence="3" type="primary">srlD</name>
    <name evidence="3" type="ORF">STSP2_02437</name>
</gene>